<dbReference type="GO" id="GO:0005737">
    <property type="term" value="C:cytoplasm"/>
    <property type="evidence" value="ECO:0007669"/>
    <property type="project" value="TreeGrafter"/>
</dbReference>
<evidence type="ECO:0000313" key="2">
    <source>
        <dbReference type="Proteomes" id="UP000306584"/>
    </source>
</evidence>
<organism evidence="1 2">
    <name type="scientific">Aureobasidium pullulans</name>
    <name type="common">Black yeast</name>
    <name type="synonym">Pullularia pullulans</name>
    <dbReference type="NCBI Taxonomy" id="5580"/>
    <lineage>
        <taxon>Eukaryota</taxon>
        <taxon>Fungi</taxon>
        <taxon>Dikarya</taxon>
        <taxon>Ascomycota</taxon>
        <taxon>Pezizomycotina</taxon>
        <taxon>Dothideomycetes</taxon>
        <taxon>Dothideomycetidae</taxon>
        <taxon>Dothideales</taxon>
        <taxon>Saccotheciaceae</taxon>
        <taxon>Aureobasidium</taxon>
    </lineage>
</organism>
<dbReference type="PANTHER" id="PTHR35020:SF4">
    <property type="entry name" value="N-ACETYLGLUCOSAMINE-INDUCED PROTEIN 1"/>
    <property type="match status" value="1"/>
</dbReference>
<dbReference type="Proteomes" id="UP000306584">
    <property type="component" value="Unassembled WGS sequence"/>
</dbReference>
<proteinExistence type="predicted"/>
<dbReference type="AlphaFoldDB" id="A0A4S9JZG4"/>
<sequence>MAPAIQPVTSFQSLMSREQEALPYWLVNVPANQRPTECPDFLADANEKDKKILATPDSNYRRLSWPEVQDLIRKNRIDLFQRVPSDLRRYKGYTAKLKKEHGSVLNFVLGERLRWQDLVPRGEPFSNPGLDDIKILFNDWPYGIDTRIVHLVVWVKFPFEEDPITGDLTDSARKQVDSYVEETFRARVGSENCIWFKNWASLKSVHAVEHFHVMLFDPDKDFVEHVTNNDVPLVDKIGVNDV</sequence>
<evidence type="ECO:0000313" key="1">
    <source>
        <dbReference type="EMBL" id="THY08507.1"/>
    </source>
</evidence>
<dbReference type="InterPro" id="IPR022036">
    <property type="entry name" value="DUF3605"/>
</dbReference>
<name>A0A4S9JZG4_AURPU</name>
<reference evidence="1 2" key="1">
    <citation type="submission" date="2018-10" db="EMBL/GenBank/DDBJ databases">
        <title>Fifty Aureobasidium pullulans genomes reveal a recombining polyextremotolerant generalist.</title>
        <authorList>
            <person name="Gostincar C."/>
            <person name="Turk M."/>
            <person name="Zajc J."/>
            <person name="Gunde-Cimerman N."/>
        </authorList>
    </citation>
    <scope>NUCLEOTIDE SEQUENCE [LARGE SCALE GENOMIC DNA]</scope>
    <source>
        <strain evidence="1 2">EXF-6604</strain>
    </source>
</reference>
<accession>A0A4S9JZG4</accession>
<dbReference type="Pfam" id="PF12239">
    <property type="entry name" value="DUF3605"/>
    <property type="match status" value="1"/>
</dbReference>
<dbReference type="EMBL" id="QZBD01000691">
    <property type="protein sequence ID" value="THY08507.1"/>
    <property type="molecule type" value="Genomic_DNA"/>
</dbReference>
<gene>
    <name evidence="1" type="ORF">D6D01_09637</name>
</gene>
<dbReference type="PANTHER" id="PTHR35020">
    <property type="entry name" value="N-ACETYLGLUCOSAMINE-INDUCED PROTEIN 1"/>
    <property type="match status" value="1"/>
</dbReference>
<comment type="caution">
    <text evidence="1">The sequence shown here is derived from an EMBL/GenBank/DDBJ whole genome shotgun (WGS) entry which is preliminary data.</text>
</comment>
<protein>
    <recommendedName>
        <fullName evidence="3">N-acetylglucosamine-induced protein 1</fullName>
    </recommendedName>
</protein>
<evidence type="ECO:0008006" key="3">
    <source>
        <dbReference type="Google" id="ProtNLM"/>
    </source>
</evidence>
<dbReference type="GO" id="GO:0006044">
    <property type="term" value="P:N-acetylglucosamine metabolic process"/>
    <property type="evidence" value="ECO:0007669"/>
    <property type="project" value="TreeGrafter"/>
</dbReference>